<dbReference type="Pfam" id="PF04480">
    <property type="entry name" value="DUF559"/>
    <property type="match status" value="1"/>
</dbReference>
<keyword evidence="3" id="KW-1185">Reference proteome</keyword>
<accession>A0A4R6SK18</accession>
<evidence type="ECO:0000259" key="1">
    <source>
        <dbReference type="Pfam" id="PF04480"/>
    </source>
</evidence>
<proteinExistence type="predicted"/>
<dbReference type="AlphaFoldDB" id="A0A4R6SK18"/>
<dbReference type="Gene3D" id="3.40.960.10">
    <property type="entry name" value="VSR Endonuclease"/>
    <property type="match status" value="1"/>
</dbReference>
<comment type="caution">
    <text evidence="2">The sequence shown here is derived from an EMBL/GenBank/DDBJ whole genome shotgun (WGS) entry which is preliminary data.</text>
</comment>
<gene>
    <name evidence="2" type="ORF">EV186_101651</name>
</gene>
<dbReference type="OrthoDB" id="3173471at2"/>
<evidence type="ECO:0000313" key="3">
    <source>
        <dbReference type="Proteomes" id="UP000295444"/>
    </source>
</evidence>
<name>A0A4R6SK18_LABRH</name>
<organism evidence="2 3">
    <name type="scientific">Labedaea rhizosphaerae</name>
    <dbReference type="NCBI Taxonomy" id="598644"/>
    <lineage>
        <taxon>Bacteria</taxon>
        <taxon>Bacillati</taxon>
        <taxon>Actinomycetota</taxon>
        <taxon>Actinomycetes</taxon>
        <taxon>Pseudonocardiales</taxon>
        <taxon>Pseudonocardiaceae</taxon>
        <taxon>Labedaea</taxon>
    </lineage>
</organism>
<reference evidence="2 3" key="1">
    <citation type="submission" date="2019-03" db="EMBL/GenBank/DDBJ databases">
        <title>Genomic Encyclopedia of Type Strains, Phase IV (KMG-IV): sequencing the most valuable type-strain genomes for metagenomic binning, comparative biology and taxonomic classification.</title>
        <authorList>
            <person name="Goeker M."/>
        </authorList>
    </citation>
    <scope>NUCLEOTIDE SEQUENCE [LARGE SCALE GENOMIC DNA]</scope>
    <source>
        <strain evidence="2 3">DSM 45361</strain>
    </source>
</reference>
<evidence type="ECO:0000313" key="2">
    <source>
        <dbReference type="EMBL" id="TDQ04696.1"/>
    </source>
</evidence>
<dbReference type="InterPro" id="IPR007569">
    <property type="entry name" value="DUF559"/>
</dbReference>
<protein>
    <submittedName>
        <fullName evidence="2">Uncharacterized protein DUF559</fullName>
    </submittedName>
</protein>
<feature type="domain" description="DUF559" evidence="1">
    <location>
        <begin position="233"/>
        <end position="296"/>
    </location>
</feature>
<sequence length="387" mass="43287">MATPLRECPPVGLFKGSTAVGMEQVERRALYSDRYRRVVRDVYVPAGMRVDHVVRSYGAALIARPGAVLTGRSAAAIYGIDLANTYDPVEFVANERDRFGPIRGIRLHRGPVKPSERMDWEGIAIATPLRMAMDLLFRQAPREMSRQRRLQVAVADLDQVLRAGLVDRDVLAALLRRRRDHGVVLARQAVELADPRAESPPESELRVLLTLHDMPPTPQVEVFGKKGFAGRCDMAYESARLAIEYDGRYHFEPAQRRRDEVRLNRFRKAGWRVITITAERLYGDPEGVVRDVRAALNASRAERRAAAMSSGLRKPQVHVRLWARRPAVHLTAKPLVKALPKRAGTKVGDNPILIELADARGSPRRADRIAITTTRATIVLGSLTVCR</sequence>
<dbReference type="SUPFAM" id="SSF52980">
    <property type="entry name" value="Restriction endonuclease-like"/>
    <property type="match status" value="1"/>
</dbReference>
<dbReference type="EMBL" id="SNXZ01000001">
    <property type="protein sequence ID" value="TDQ04696.1"/>
    <property type="molecule type" value="Genomic_DNA"/>
</dbReference>
<dbReference type="InterPro" id="IPR011335">
    <property type="entry name" value="Restrct_endonuc-II-like"/>
</dbReference>
<dbReference type="Proteomes" id="UP000295444">
    <property type="component" value="Unassembled WGS sequence"/>
</dbReference>